<dbReference type="Proteomes" id="UP000321491">
    <property type="component" value="Unassembled WGS sequence"/>
</dbReference>
<dbReference type="AlphaFoldDB" id="A0A511V040"/>
<proteinExistence type="predicted"/>
<feature type="transmembrane region" description="Helical" evidence="1">
    <location>
        <begin position="249"/>
        <end position="274"/>
    </location>
</feature>
<evidence type="ECO:0000256" key="1">
    <source>
        <dbReference type="SAM" id="Phobius"/>
    </source>
</evidence>
<accession>A0A511V040</accession>
<keyword evidence="1" id="KW-0472">Membrane</keyword>
<name>A0A511V040_9BACI</name>
<gene>
    <name evidence="2" type="ORF">CQU01_25150</name>
</gene>
<evidence type="ECO:0000313" key="3">
    <source>
        <dbReference type="Proteomes" id="UP000321491"/>
    </source>
</evidence>
<evidence type="ECO:0000313" key="2">
    <source>
        <dbReference type="EMBL" id="GEN32277.1"/>
    </source>
</evidence>
<comment type="caution">
    <text evidence="2">The sequence shown here is derived from an EMBL/GenBank/DDBJ whole genome shotgun (WGS) entry which is preliminary data.</text>
</comment>
<feature type="transmembrane region" description="Helical" evidence="1">
    <location>
        <begin position="351"/>
        <end position="373"/>
    </location>
</feature>
<organism evidence="2 3">
    <name type="scientific">Cerasibacillus quisquiliarum</name>
    <dbReference type="NCBI Taxonomy" id="227865"/>
    <lineage>
        <taxon>Bacteria</taxon>
        <taxon>Bacillati</taxon>
        <taxon>Bacillota</taxon>
        <taxon>Bacilli</taxon>
        <taxon>Bacillales</taxon>
        <taxon>Bacillaceae</taxon>
        <taxon>Cerasibacillus</taxon>
    </lineage>
</organism>
<dbReference type="EMBL" id="BJXW01000036">
    <property type="protein sequence ID" value="GEN32277.1"/>
    <property type="molecule type" value="Genomic_DNA"/>
</dbReference>
<keyword evidence="3" id="KW-1185">Reference proteome</keyword>
<keyword evidence="1" id="KW-1133">Transmembrane helix</keyword>
<protein>
    <submittedName>
        <fullName evidence="2">Uncharacterized protein</fullName>
    </submittedName>
</protein>
<keyword evidence="1" id="KW-0812">Transmembrane</keyword>
<sequence length="387" mass="44495">MGMLIILFLANYLSFTTARSIVSTFQGYQEMETLNQEGIYIANLDPDSQPDFDKIKIDDTQKVYEYLNNNYTYALQVDGFVTSLYNEYEMEVSFNYINEEAYKINQFGLSQGNHLNFNYKFNKEEIPVLVGAGLATTYPVGSTIEITDPATQQLVNLKVEGVLKENTYRSNFYAPNSKNYFNFSIFLPVNKNFIQSASLDLHVNGLMDIALLNSTKEKAMNLNDHIQENLGLEFNFFNQQENFNYFEDYYFYSLTIICTITLILLIVIVCLAIWNTLVSIRLMIKDFTINLLVGLSYSKLRVIFYSYFGVLFSITLAILFAITAFDRYSFWLNKDSIFATYGIFGLISMDWIALLIVLFIDLIIGFAIVELTIRKIKSIPISMGVLQ</sequence>
<reference evidence="2 3" key="1">
    <citation type="submission" date="2019-07" db="EMBL/GenBank/DDBJ databases">
        <title>Whole genome shotgun sequence of Cerasibacillus quisquiliarum NBRC 102429.</title>
        <authorList>
            <person name="Hosoyama A."/>
            <person name="Uohara A."/>
            <person name="Ohji S."/>
            <person name="Ichikawa N."/>
        </authorList>
    </citation>
    <scope>NUCLEOTIDE SEQUENCE [LARGE SCALE GENOMIC DNA]</scope>
    <source>
        <strain evidence="2 3">NBRC 102429</strain>
    </source>
</reference>
<feature type="transmembrane region" description="Helical" evidence="1">
    <location>
        <begin position="302"/>
        <end position="325"/>
    </location>
</feature>